<evidence type="ECO:0000256" key="2">
    <source>
        <dbReference type="SAM" id="MobiDB-lite"/>
    </source>
</evidence>
<dbReference type="Pfam" id="PF09479">
    <property type="entry name" value="Flg_new"/>
    <property type="match status" value="8"/>
</dbReference>
<dbReference type="InterPro" id="IPR042229">
    <property type="entry name" value="Listeria/Bacterioides_rpt_sf"/>
</dbReference>
<dbReference type="Proteomes" id="UP000766246">
    <property type="component" value="Unassembled WGS sequence"/>
</dbReference>
<protein>
    <recommendedName>
        <fullName evidence="6">Listeria/Bacterioides repeat-containing protein</fullName>
    </recommendedName>
</protein>
<feature type="region of interest" description="Disordered" evidence="2">
    <location>
        <begin position="66"/>
        <end position="113"/>
    </location>
</feature>
<organism evidence="4 5">
    <name type="scientific">Pseudobutyrivibrio ruminis</name>
    <dbReference type="NCBI Taxonomy" id="46206"/>
    <lineage>
        <taxon>Bacteria</taxon>
        <taxon>Bacillati</taxon>
        <taxon>Bacillota</taxon>
        <taxon>Clostridia</taxon>
        <taxon>Lachnospirales</taxon>
        <taxon>Lachnospiraceae</taxon>
        <taxon>Pseudobutyrivibrio</taxon>
    </lineage>
</organism>
<gene>
    <name evidence="4" type="ORF">E7272_03260</name>
</gene>
<dbReference type="NCBIfam" id="TIGR02543">
    <property type="entry name" value="List_Bact_rpt"/>
    <property type="match status" value="4"/>
</dbReference>
<sequence>MHIKRLLSGSLAAMMVATSFNMPINVKAAEVPDTEPAAGLEENQELPSSGAEIPVDDDTNVVVEEPAEEPEVVTPEAEVVTPEAEAPVEETTEETPAEELVVEEETAEQEVVGEAPESIEVTVSFADGVEGEDIAVPAATTITAEVAEATASGTLDLSTITTNNPPVREGYTFAGWKVGDTATVLAAGGTYTYEKTEVGDETAATDSVTLTAQWKVDISKLDIELNGAALTFDNTDQIADVTIKSAKLNGVALGEAELDKLQLEFFSDEACKTQASELINKGDYFVKVSSTDAGYTGSKKIKVTISAKELTAEDVVLTVSGSDSGTEEAGFNLFYETADAEATETEAAKVEGVTPKQIKPTVTIAGLTATTDFEVTYGDNNSTAGGSVKITLKNTDAAKNYSVSGTDFTETFKIVDVDESKTASYTTTTRAKVSATESKPGEKTGYGTKYHKKYTETIPAVNTSSIKVKGDRSAKTAAGVEALSVFDIYDAEGTKLTEDSDYTVAKKALDADGEETATEADFAKYKITVTFKGNYEGTYEIIDDFAEATETDTFTRHIIPATFDHAGLVYWSKATGAEAGDGATVKIDGKDVVLSNDIENLWKANYVGTIPQLNKEFTINDYEAEEGLDYEGEKVEPTVTLQDLTPRTIPESVTTGEGDSAVTTTYYELKYEGNNKPNNAAKVTVVMKNELYEGSASKTFKIVEAKETLVAPKVRGLDGSSPYNLYYGDKIQLVSPTKDAKIYYKLSTTADFENEPDSYVPISASNYETSGVLYKDTIELKEENAKIETSAVYDSIKISAIIVKEGCNPAVMDTYDLYVHNKWGDVKEDYDIANYEDIPQNGLWISDYSMSQIGDKGSDNADREYSGKAKEIPIDELRVFFGTRLLTYKTDYTVKYANNVHASEYDAVKEPTITVVGKGRYAGGFIQPFDIEQQNITPLTTPNTYDELTLAENSKIQTPKITAYDLVWNGSKNVKKNFVANKDYTVSYYDWKDSNGDDELDEGAPEITATAGTKVAEVVMQGDYTGRAYVKYEVAAADKYLNKAKVTIDSSAVVFDGNNQANNVVTTVKVNDVELVRGTDYEVEFKELAQPYPYFVTENLLTAGKYVVKIVPKTGSLYKGYKEVNYTFKGGIDITKAANVRIEGTEKKVEWVPFANGKGTRFSNLKLTETARIDGAEKPMYEGTDYIAIYSTDTNNAVGKATLTLIGRGKYTGTKKITFEVTPKYTLNKNDVTVKSLVYDYAGHNDIDDLSNDMIYIKDGSGLDGDGVVLDSDITFAESAKDDFENSTDKVKVYYATKDMTNAGTKKLTIEGNPAQGYKGKVTVNFTIEPFDLDADQKKVDKDTPANSTNVVDFEAYGYAGKINPGVKWYFDRSSYDWKYLSTKEINNNFTVKYSTKKFNAGTEGTATFTPKAKKNFKGSPIQVSYKIVEAQLYKEGIVINDQGTNDKTTKFGKGVAPVVTFDGKKLKANTDYTVEYFYNVDAAGTHARFEKPAPTDIMKAGTIITCRITGKGNYDGTINVDYKYVLSANLATNAKLVQKTKKVYEGSPVTLEAGTDFDITLGTDTTKDAKGKTVKTPHVLTTEQYKVVSVTNNEKPGTAKVTIALSGEYGGTKTFNFKIDKKSMDYRVEFAVGVVPTGATVTGKTAAMTSKTSTFKSLPTSGFTVSKKEGKTTTKYAFAGWFTDAACTQAVATPIGNALYDADIAPGETKTLYAKYVAPSEYTITFDANGGTKAKESAAVTQKIAIGAKKALQANPFVKAGHKFAGWDITAAGTNPVFKDKAQVVNVTTGTAVTLKAVWTPITYKITYKNVDTKAETFAGPLAAAKVIADPIKAGYTFEGWKVEIKGQKAETGKKAYSIPKDTAADVTLTAAWKAKEVTINFTNAETLKDPSKFVASTKVDAGKKVTLPKLVAANEEKVFVGWKNGDTVYKGGTQQAFASDSAVALTSVWADKKYTITYVLDGGKFVSSTYPTTFTKATAATTTLPNNTVLTKFGYSFTKWELVEGSKATELAGGKLPADTAKNVKVRPVWEENKSNLVITLKPGEGADANQPDQTVTIYPGGAANITNSFTKKNYDFASWAADGELSGNYKDKFEARNDGVGTTDRAVTITAMWKEHNYIVNYDLNGATNTENASWLYEDGTRKVFTYNVTKSLKLEENPTRTGYDFVGWYNGTYDEKNPDKNKVTEIAVNTAADAAAATDVTVKAQWKAKEVAVTLAVNGGKLAKIEGEEADVTTSRIIKHTYGTATTLPIPTRDNYTFKGWVKGDENAAAAEDAVVVTSIGAKELTKATTYTAKWEENKKVTIKYVAGTGATGALADQVIYTGDTTTTLTENTTIKKAGYKFDGWKVTKVDNKEVTGAAKTYADKAVYNPGTLKDDTTVELTAQWKEVTYNITYVLAGGALDAGKTNPTTWKISDGEVTLNNPTLTDKEFAGWTVKVGEAEEAVAATTVKLNTTTLSDVSADTINVTITATWKTTTQPDPEP</sequence>
<comment type="caution">
    <text evidence="4">The sequence shown here is derived from an EMBL/GenBank/DDBJ whole genome shotgun (WGS) entry which is preliminary data.</text>
</comment>
<evidence type="ECO:0000256" key="3">
    <source>
        <dbReference type="SAM" id="SignalP"/>
    </source>
</evidence>
<name>A0A927YPX7_9FIRM</name>
<reference evidence="4" key="1">
    <citation type="submission" date="2019-04" db="EMBL/GenBank/DDBJ databases">
        <title>Evolution of Biomass-Degrading Anaerobic Consortia Revealed by Metagenomics.</title>
        <authorList>
            <person name="Peng X."/>
        </authorList>
    </citation>
    <scope>NUCLEOTIDE SEQUENCE</scope>
    <source>
        <strain evidence="4">SIG311</strain>
    </source>
</reference>
<feature type="compositionally biased region" description="Low complexity" evidence="2">
    <location>
        <begin position="72"/>
        <end position="85"/>
    </location>
</feature>
<evidence type="ECO:0008006" key="6">
    <source>
        <dbReference type="Google" id="ProtNLM"/>
    </source>
</evidence>
<proteinExistence type="predicted"/>
<feature type="compositionally biased region" description="Acidic residues" evidence="2">
    <location>
        <begin position="86"/>
        <end position="108"/>
    </location>
</feature>
<dbReference type="GO" id="GO:0030313">
    <property type="term" value="C:cell envelope"/>
    <property type="evidence" value="ECO:0007669"/>
    <property type="project" value="UniProtKB-SubCell"/>
</dbReference>
<feature type="signal peptide" evidence="3">
    <location>
        <begin position="1"/>
        <end position="28"/>
    </location>
</feature>
<comment type="subcellular location">
    <subcellularLocation>
        <location evidence="1">Cell envelope</location>
    </subcellularLocation>
</comment>
<dbReference type="EMBL" id="SVER01000006">
    <property type="protein sequence ID" value="MBE5918841.1"/>
    <property type="molecule type" value="Genomic_DNA"/>
</dbReference>
<keyword evidence="3" id="KW-0732">Signal</keyword>
<dbReference type="InterPro" id="IPR013378">
    <property type="entry name" value="InlB-like_B-rpt"/>
</dbReference>
<evidence type="ECO:0000313" key="4">
    <source>
        <dbReference type="EMBL" id="MBE5918841.1"/>
    </source>
</evidence>
<evidence type="ECO:0000313" key="5">
    <source>
        <dbReference type="Proteomes" id="UP000766246"/>
    </source>
</evidence>
<accession>A0A927YPX7</accession>
<dbReference type="Gene3D" id="2.60.40.4270">
    <property type="entry name" value="Listeria-Bacteroides repeat domain"/>
    <property type="match status" value="6"/>
</dbReference>
<evidence type="ECO:0000256" key="1">
    <source>
        <dbReference type="ARBA" id="ARBA00004196"/>
    </source>
</evidence>
<feature type="chain" id="PRO_5037388113" description="Listeria/Bacterioides repeat-containing protein" evidence="3">
    <location>
        <begin position="29"/>
        <end position="2486"/>
    </location>
</feature>